<keyword evidence="4 6" id="KW-0663">Pyridoxal phosphate</keyword>
<dbReference type="InterPro" id="IPR000821">
    <property type="entry name" value="Ala_racemase"/>
</dbReference>
<dbReference type="Gene3D" id="2.40.37.10">
    <property type="entry name" value="Lyase, Ornithine Decarboxylase, Chain A, domain 1"/>
    <property type="match status" value="1"/>
</dbReference>
<comment type="cofactor">
    <cofactor evidence="1 6">
        <name>pyridoxal 5'-phosphate</name>
        <dbReference type="ChEBI" id="CHEBI:597326"/>
    </cofactor>
</comment>
<dbReference type="PRINTS" id="PR00992">
    <property type="entry name" value="ALARACEMASE"/>
</dbReference>
<gene>
    <name evidence="11" type="ORF">XAT740_LOCUS20696</name>
</gene>
<keyword evidence="2 8" id="KW-0479">Metal-binding</keyword>
<feature type="domain" description="VWFA" evidence="10">
    <location>
        <begin position="585"/>
        <end position="764"/>
    </location>
</feature>
<evidence type="ECO:0000313" key="11">
    <source>
        <dbReference type="EMBL" id="CAF1146196.1"/>
    </source>
</evidence>
<feature type="domain" description="RING-type" evidence="9">
    <location>
        <begin position="435"/>
        <end position="477"/>
    </location>
</feature>
<evidence type="ECO:0000256" key="7">
    <source>
        <dbReference type="PIRSR" id="PIRSR600821-52"/>
    </source>
</evidence>
<dbReference type="CDD" id="cd16448">
    <property type="entry name" value="RING-H2"/>
    <property type="match status" value="1"/>
</dbReference>
<dbReference type="InterPro" id="IPR009006">
    <property type="entry name" value="Ala_racemase/Decarboxylase_C"/>
</dbReference>
<feature type="modified residue" description="N6-(pyridoxal phosphate)lysine" evidence="6">
    <location>
        <position position="67"/>
    </location>
</feature>
<dbReference type="NCBIfam" id="TIGR00492">
    <property type="entry name" value="alr"/>
    <property type="match status" value="1"/>
</dbReference>
<dbReference type="Proteomes" id="UP000663828">
    <property type="component" value="Unassembled WGS sequence"/>
</dbReference>
<dbReference type="PANTHER" id="PTHR30511">
    <property type="entry name" value="ALANINE RACEMASE"/>
    <property type="match status" value="1"/>
</dbReference>
<dbReference type="InterPro" id="IPR036465">
    <property type="entry name" value="vWFA_dom_sf"/>
</dbReference>
<dbReference type="Pfam" id="PF00092">
    <property type="entry name" value="VWA"/>
    <property type="match status" value="1"/>
</dbReference>
<dbReference type="SUPFAM" id="SSF53300">
    <property type="entry name" value="vWA-like"/>
    <property type="match status" value="1"/>
</dbReference>
<organism evidence="11 12">
    <name type="scientific">Adineta ricciae</name>
    <name type="common">Rotifer</name>
    <dbReference type="NCBI Taxonomy" id="249248"/>
    <lineage>
        <taxon>Eukaryota</taxon>
        <taxon>Metazoa</taxon>
        <taxon>Spiralia</taxon>
        <taxon>Gnathifera</taxon>
        <taxon>Rotifera</taxon>
        <taxon>Eurotatoria</taxon>
        <taxon>Bdelloidea</taxon>
        <taxon>Adinetida</taxon>
        <taxon>Adinetidae</taxon>
        <taxon>Adineta</taxon>
    </lineage>
</organism>
<dbReference type="GO" id="GO:0030632">
    <property type="term" value="P:D-alanine biosynthetic process"/>
    <property type="evidence" value="ECO:0007669"/>
    <property type="project" value="TreeGrafter"/>
</dbReference>
<dbReference type="SMART" id="SM01005">
    <property type="entry name" value="Ala_racemase_C"/>
    <property type="match status" value="1"/>
</dbReference>
<evidence type="ECO:0000313" key="12">
    <source>
        <dbReference type="Proteomes" id="UP000663828"/>
    </source>
</evidence>
<evidence type="ECO:0000256" key="1">
    <source>
        <dbReference type="ARBA" id="ARBA00001933"/>
    </source>
</evidence>
<dbReference type="Pfam" id="PF00842">
    <property type="entry name" value="Ala_racemase_C"/>
    <property type="match status" value="1"/>
</dbReference>
<dbReference type="SMART" id="SM00327">
    <property type="entry name" value="VWA"/>
    <property type="match status" value="1"/>
</dbReference>
<dbReference type="Gene3D" id="3.30.40.10">
    <property type="entry name" value="Zinc/RING finger domain, C3HC4 (zinc finger)"/>
    <property type="match status" value="1"/>
</dbReference>
<proteinExistence type="inferred from homology"/>
<reference evidence="11" key="1">
    <citation type="submission" date="2021-02" db="EMBL/GenBank/DDBJ databases">
        <authorList>
            <person name="Nowell W R."/>
        </authorList>
    </citation>
    <scope>NUCLEOTIDE SEQUENCE</scope>
</reference>
<dbReference type="Pfam" id="PF13639">
    <property type="entry name" value="zf-RING_2"/>
    <property type="match status" value="1"/>
</dbReference>
<accession>A0A814SEF1</accession>
<dbReference type="InterPro" id="IPR011079">
    <property type="entry name" value="Ala_racemase_C"/>
</dbReference>
<dbReference type="PROSITE" id="PS50234">
    <property type="entry name" value="VWFA"/>
    <property type="match status" value="1"/>
</dbReference>
<dbReference type="GO" id="GO:0008784">
    <property type="term" value="F:alanine racemase activity"/>
    <property type="evidence" value="ECO:0007669"/>
    <property type="project" value="InterPro"/>
</dbReference>
<feature type="binding site" evidence="7">
    <location>
        <position position="341"/>
    </location>
    <ligand>
        <name>substrate</name>
    </ligand>
</feature>
<dbReference type="GO" id="GO:0005829">
    <property type="term" value="C:cytosol"/>
    <property type="evidence" value="ECO:0007669"/>
    <property type="project" value="TreeGrafter"/>
</dbReference>
<feature type="binding site" evidence="7">
    <location>
        <position position="163"/>
    </location>
    <ligand>
        <name>substrate</name>
    </ligand>
</feature>
<protein>
    <recommendedName>
        <fullName evidence="13">Alanine racemase</fullName>
    </recommendedName>
</protein>
<dbReference type="HAMAP" id="MF_01201">
    <property type="entry name" value="Ala_racemase"/>
    <property type="match status" value="1"/>
</dbReference>
<keyword evidence="12" id="KW-1185">Reference proteome</keyword>
<dbReference type="GO" id="GO:0030170">
    <property type="term" value="F:pyridoxal phosphate binding"/>
    <property type="evidence" value="ECO:0007669"/>
    <property type="project" value="TreeGrafter"/>
</dbReference>
<keyword evidence="2 8" id="KW-0863">Zinc-finger</keyword>
<dbReference type="SUPFAM" id="SSF57850">
    <property type="entry name" value="RING/U-box"/>
    <property type="match status" value="1"/>
</dbReference>
<dbReference type="AlphaFoldDB" id="A0A814SEF1"/>
<dbReference type="SMART" id="SM00184">
    <property type="entry name" value="RING"/>
    <property type="match status" value="1"/>
</dbReference>
<dbReference type="SUPFAM" id="SSF50621">
    <property type="entry name" value="Alanine racemase C-terminal domain-like"/>
    <property type="match status" value="1"/>
</dbReference>
<dbReference type="InterPro" id="IPR013083">
    <property type="entry name" value="Znf_RING/FYVE/PHD"/>
</dbReference>
<keyword evidence="5" id="KW-0413">Isomerase</keyword>
<dbReference type="InterPro" id="IPR001608">
    <property type="entry name" value="Ala_racemase_N"/>
</dbReference>
<evidence type="ECO:0000256" key="6">
    <source>
        <dbReference type="PIRSR" id="PIRSR600821-50"/>
    </source>
</evidence>
<dbReference type="PROSITE" id="PS50089">
    <property type="entry name" value="ZF_RING_2"/>
    <property type="match status" value="1"/>
</dbReference>
<evidence type="ECO:0008006" key="13">
    <source>
        <dbReference type="Google" id="ProtNLM"/>
    </source>
</evidence>
<dbReference type="InterPro" id="IPR029066">
    <property type="entry name" value="PLP-binding_barrel"/>
</dbReference>
<keyword evidence="3" id="KW-0862">Zinc</keyword>
<evidence type="ECO:0000259" key="10">
    <source>
        <dbReference type="PROSITE" id="PS50234"/>
    </source>
</evidence>
<evidence type="ECO:0000256" key="5">
    <source>
        <dbReference type="ARBA" id="ARBA00023235"/>
    </source>
</evidence>
<evidence type="ECO:0000256" key="4">
    <source>
        <dbReference type="ARBA" id="ARBA00022898"/>
    </source>
</evidence>
<comment type="caution">
    <text evidence="11">The sequence shown here is derived from an EMBL/GenBank/DDBJ whole genome shotgun (WGS) entry which is preliminary data.</text>
</comment>
<dbReference type="FunFam" id="3.20.20.10:FF:000002">
    <property type="entry name" value="Alanine racemase"/>
    <property type="match status" value="1"/>
</dbReference>
<dbReference type="GO" id="GO:0008270">
    <property type="term" value="F:zinc ion binding"/>
    <property type="evidence" value="ECO:0007669"/>
    <property type="project" value="UniProtKB-KW"/>
</dbReference>
<evidence type="ECO:0000256" key="3">
    <source>
        <dbReference type="ARBA" id="ARBA00022833"/>
    </source>
</evidence>
<evidence type="ECO:0000256" key="2">
    <source>
        <dbReference type="ARBA" id="ARBA00022771"/>
    </source>
</evidence>
<sequence>MSVMYASIHSSPIINSTIFPSKTKPKEIPPPYLRPTWIDIDLDLVRINVQNLKKYIGDNVHLMAVVKANAYGYGIMEIARTSLSAGATWIGVATLDEALVLRREIAKHIPILVLGYVPVEHLSRASEANVTITGISLEWLQEADQAIEQPVDFHLKIDTGMNRLGCRTEDEVKKVIDIVSRNPKLRFTGAFTHFATSEDLTNRTYFLRQLSRFKQFLEIIPNRSEKLIHCSNSGATLYHDEKPFYNMVRCGKALTGPPNEPLKAFLPITLQSVISLHSVLSLVKEVEAGEKIGYADTYTTTKKQWIGTVPIGYGDGWHQNLKPTGVLVEGQRMEIVGRISMDQLMVGLDREYPVGTRVTFIGQQGNMTITGDEVASAAKIPRSEVFSAISSRVPRIYKDNNTIIIPNSAHRNVFQAIPYVLPMLTIGSSNSRRSCAICLSALVPGPPVLRLSCKHKFHLQCLAANIQAQNKQCPLCRAAIDATVVQLLARTHQPPVHEIPSVEDPVDKNALRTLSAQISSARQAAAAAMTSVSHRPMITTTTALEYSTQAFRPESNIYGMVTLQAPPGVVASGSTSPVASRVPIDLICVVDQSGSMAGDKMQLLKETLIYITDQLNDLDRLALVSFDTRAFDRSHGLKRMNRQNQQVLTRAINDDLHGGGGTYIGSGLQMGINLLNTRRTKNPIAALLLLTDGQDNHLHYYGQLLSTLPTDVQCHTFGYGPDHLASLLVQIAEKGNNGSFTYIDEQAAVGRAFALTLGGLFSCVANQLQVEIKFNEPYAITHVHSIYSHTPENLPCERLRFKLNDLNADEKRNLIFQLHIPEIEVNETMSMDDENTGRQDGQAADIPQIIGQVSVTYVETNTNQTLTTKPVPFQLMRTSQPTPGQLPVNYNLDLQRNRVETAREIKRAMDEMDYQRSRAILQAQVNKIKASVSGKDKFCQLLIQDLEHHYPSENAYRSSHFNTYVQHSTERGTYAPLATFSSAVYLSATQEQQAAHFGSYQQSKRQ</sequence>
<name>A0A814SEF1_ADIRI</name>
<dbReference type="InterPro" id="IPR001841">
    <property type="entry name" value="Znf_RING"/>
</dbReference>
<dbReference type="Gene3D" id="3.40.50.410">
    <property type="entry name" value="von Willebrand factor, type A domain"/>
    <property type="match status" value="1"/>
</dbReference>
<evidence type="ECO:0000259" key="9">
    <source>
        <dbReference type="PROSITE" id="PS50089"/>
    </source>
</evidence>
<dbReference type="CDD" id="cd00430">
    <property type="entry name" value="PLPDE_III_AR"/>
    <property type="match status" value="1"/>
</dbReference>
<dbReference type="InterPro" id="IPR002035">
    <property type="entry name" value="VWF_A"/>
</dbReference>
<evidence type="ECO:0000256" key="8">
    <source>
        <dbReference type="PROSITE-ProRule" id="PRU00175"/>
    </source>
</evidence>
<dbReference type="SUPFAM" id="SSF51419">
    <property type="entry name" value="PLP-binding barrel"/>
    <property type="match status" value="1"/>
</dbReference>
<dbReference type="EMBL" id="CAJNOR010001455">
    <property type="protein sequence ID" value="CAF1146196.1"/>
    <property type="molecule type" value="Genomic_DNA"/>
</dbReference>
<dbReference type="Pfam" id="PF01168">
    <property type="entry name" value="Ala_racemase_N"/>
    <property type="match status" value="1"/>
</dbReference>
<dbReference type="PANTHER" id="PTHR30511:SF0">
    <property type="entry name" value="ALANINE RACEMASE, CATABOLIC-RELATED"/>
    <property type="match status" value="1"/>
</dbReference>
<dbReference type="Gene3D" id="3.20.20.10">
    <property type="entry name" value="Alanine racemase"/>
    <property type="match status" value="1"/>
</dbReference>